<feature type="domain" description="Protein kinase" evidence="9">
    <location>
        <begin position="14"/>
        <end position="282"/>
    </location>
</feature>
<name>A0ABP7A0F5_9ACTN</name>
<feature type="binding site" evidence="7">
    <location>
        <position position="47"/>
    </location>
    <ligand>
        <name>ATP</name>
        <dbReference type="ChEBI" id="CHEBI:30616"/>
    </ligand>
</feature>
<keyword evidence="4 7" id="KW-0547">Nucleotide-binding</keyword>
<dbReference type="Pfam" id="PF00069">
    <property type="entry name" value="Pkinase"/>
    <property type="match status" value="1"/>
</dbReference>
<proteinExistence type="predicted"/>
<dbReference type="InterPro" id="IPR017441">
    <property type="entry name" value="Protein_kinase_ATP_BS"/>
</dbReference>
<evidence type="ECO:0000256" key="1">
    <source>
        <dbReference type="ARBA" id="ARBA00012513"/>
    </source>
</evidence>
<evidence type="ECO:0000259" key="9">
    <source>
        <dbReference type="PROSITE" id="PS50011"/>
    </source>
</evidence>
<dbReference type="EMBL" id="BAAAZO010000008">
    <property type="protein sequence ID" value="GAA3621835.1"/>
    <property type="molecule type" value="Genomic_DNA"/>
</dbReference>
<reference evidence="11" key="1">
    <citation type="journal article" date="2019" name="Int. J. Syst. Evol. Microbiol.">
        <title>The Global Catalogue of Microorganisms (GCM) 10K type strain sequencing project: providing services to taxonomists for standard genome sequencing and annotation.</title>
        <authorList>
            <consortium name="The Broad Institute Genomics Platform"/>
            <consortium name="The Broad Institute Genome Sequencing Center for Infectious Disease"/>
            <person name="Wu L."/>
            <person name="Ma J."/>
        </authorList>
    </citation>
    <scope>NUCLEOTIDE SEQUENCE [LARGE SCALE GENOMIC DNA]</scope>
    <source>
        <strain evidence="11">JCM 16902</strain>
    </source>
</reference>
<dbReference type="InterPro" id="IPR011009">
    <property type="entry name" value="Kinase-like_dom_sf"/>
</dbReference>
<organism evidence="10 11">
    <name type="scientific">Kineosporia mesophila</name>
    <dbReference type="NCBI Taxonomy" id="566012"/>
    <lineage>
        <taxon>Bacteria</taxon>
        <taxon>Bacillati</taxon>
        <taxon>Actinomycetota</taxon>
        <taxon>Actinomycetes</taxon>
        <taxon>Kineosporiales</taxon>
        <taxon>Kineosporiaceae</taxon>
        <taxon>Kineosporia</taxon>
    </lineage>
</organism>
<evidence type="ECO:0000256" key="7">
    <source>
        <dbReference type="PROSITE-ProRule" id="PRU10141"/>
    </source>
</evidence>
<evidence type="ECO:0000256" key="4">
    <source>
        <dbReference type="ARBA" id="ARBA00022741"/>
    </source>
</evidence>
<accession>A0ABP7A0F5</accession>
<evidence type="ECO:0000256" key="6">
    <source>
        <dbReference type="ARBA" id="ARBA00022840"/>
    </source>
</evidence>
<dbReference type="PANTHER" id="PTHR43289">
    <property type="entry name" value="MITOGEN-ACTIVATED PROTEIN KINASE KINASE KINASE 20-RELATED"/>
    <property type="match status" value="1"/>
</dbReference>
<comment type="caution">
    <text evidence="10">The sequence shown here is derived from an EMBL/GenBank/DDBJ whole genome shotgun (WGS) entry which is preliminary data.</text>
</comment>
<evidence type="ECO:0000256" key="8">
    <source>
        <dbReference type="SAM" id="MobiDB-lite"/>
    </source>
</evidence>
<keyword evidence="11" id="KW-1185">Reference proteome</keyword>
<sequence length="534" mass="57593">MAQQIPHALAGGRYELVEMIGAGGMGQVWRGFDAVLDREVAIKLIRKDVIAGPEQIADFHHRFQREARVTARIRHHGIPQVYDALLDPSGGDVYLVMELVTGVPLRRFIDPSRPLPLSWVTAVVAQICTSLSHAHAIPVVHRDLKPENVMVGADGGIKLLDFGIAALLETGVTRITSSGQPLGTSHYMPPEQVKGGKIAPYSDLYALGCLTHELLSGGYVFQATNDFERMQKHVDEAPPPLRSLRNDVPAEIEDLVLRLLAKDPDARPESAFDVYEELLPFLPQPGTNAEMVQPTAGSGGLTRMPDPTLLFRRPNAPQRPTSVVEPTTGIAPLTPGLPTAPGSVPDPLAEELRLGETQALKLAEAGRIEQAAQVLDGLIRRATTILNAGSFVVAELRRSRAGYLMLGEDYGRALPELVELADRYGRRRGSEDDFVRGCLMAAAECLAALGRTSEALVVFREVLDVLAAESDVSDDAVEVRLIIGVLLITEGSTDEALQALDSLSDDLEIIAPDSAVLEEVRAHGARLRATGHGG</sequence>
<dbReference type="GO" id="GO:0004674">
    <property type="term" value="F:protein serine/threonine kinase activity"/>
    <property type="evidence" value="ECO:0007669"/>
    <property type="project" value="UniProtKB-KW"/>
</dbReference>
<dbReference type="InterPro" id="IPR008271">
    <property type="entry name" value="Ser/Thr_kinase_AS"/>
</dbReference>
<gene>
    <name evidence="10" type="primary">pkaE</name>
    <name evidence="10" type="ORF">GCM10022223_43450</name>
</gene>
<evidence type="ECO:0000256" key="3">
    <source>
        <dbReference type="ARBA" id="ARBA00022679"/>
    </source>
</evidence>
<dbReference type="PROSITE" id="PS00107">
    <property type="entry name" value="PROTEIN_KINASE_ATP"/>
    <property type="match status" value="1"/>
</dbReference>
<keyword evidence="2 10" id="KW-0723">Serine/threonine-protein kinase</keyword>
<dbReference type="EC" id="2.7.11.1" evidence="1"/>
<evidence type="ECO:0000313" key="10">
    <source>
        <dbReference type="EMBL" id="GAA3621835.1"/>
    </source>
</evidence>
<dbReference type="InterPro" id="IPR000719">
    <property type="entry name" value="Prot_kinase_dom"/>
</dbReference>
<evidence type="ECO:0000256" key="5">
    <source>
        <dbReference type="ARBA" id="ARBA00022777"/>
    </source>
</evidence>
<dbReference type="CDD" id="cd14014">
    <property type="entry name" value="STKc_PknB_like"/>
    <property type="match status" value="1"/>
</dbReference>
<dbReference type="Gene3D" id="1.10.510.10">
    <property type="entry name" value="Transferase(Phosphotransferase) domain 1"/>
    <property type="match status" value="1"/>
</dbReference>
<dbReference type="Gene3D" id="3.30.200.20">
    <property type="entry name" value="Phosphorylase Kinase, domain 1"/>
    <property type="match status" value="1"/>
</dbReference>
<keyword evidence="6 7" id="KW-0067">ATP-binding</keyword>
<dbReference type="RefSeq" id="WP_231486994.1">
    <property type="nucleotide sequence ID" value="NZ_BAAAZO010000008.1"/>
</dbReference>
<protein>
    <recommendedName>
        <fullName evidence="1">non-specific serine/threonine protein kinase</fullName>
        <ecNumber evidence="1">2.7.11.1</ecNumber>
    </recommendedName>
</protein>
<dbReference type="PANTHER" id="PTHR43289:SF6">
    <property type="entry name" value="SERINE_THREONINE-PROTEIN KINASE NEKL-3"/>
    <property type="match status" value="1"/>
</dbReference>
<dbReference type="Proteomes" id="UP001501074">
    <property type="component" value="Unassembled WGS sequence"/>
</dbReference>
<keyword evidence="5 10" id="KW-0418">Kinase</keyword>
<evidence type="ECO:0000256" key="2">
    <source>
        <dbReference type="ARBA" id="ARBA00022527"/>
    </source>
</evidence>
<dbReference type="SUPFAM" id="SSF56112">
    <property type="entry name" value="Protein kinase-like (PK-like)"/>
    <property type="match status" value="1"/>
</dbReference>
<dbReference type="PROSITE" id="PS50011">
    <property type="entry name" value="PROTEIN_KINASE_DOM"/>
    <property type="match status" value="1"/>
</dbReference>
<evidence type="ECO:0000313" key="11">
    <source>
        <dbReference type="Proteomes" id="UP001501074"/>
    </source>
</evidence>
<feature type="region of interest" description="Disordered" evidence="8">
    <location>
        <begin position="313"/>
        <end position="339"/>
    </location>
</feature>
<dbReference type="PROSITE" id="PS00108">
    <property type="entry name" value="PROTEIN_KINASE_ST"/>
    <property type="match status" value="1"/>
</dbReference>
<dbReference type="Gene3D" id="1.25.40.10">
    <property type="entry name" value="Tetratricopeptide repeat domain"/>
    <property type="match status" value="1"/>
</dbReference>
<dbReference type="SMART" id="SM00220">
    <property type="entry name" value="S_TKc"/>
    <property type="match status" value="1"/>
</dbReference>
<dbReference type="InterPro" id="IPR011990">
    <property type="entry name" value="TPR-like_helical_dom_sf"/>
</dbReference>
<keyword evidence="3" id="KW-0808">Transferase</keyword>
<dbReference type="SUPFAM" id="SSF48452">
    <property type="entry name" value="TPR-like"/>
    <property type="match status" value="1"/>
</dbReference>